<name>A0AAV7JBD3_9METZ</name>
<evidence type="ECO:0000313" key="14">
    <source>
        <dbReference type="Proteomes" id="UP001165289"/>
    </source>
</evidence>
<dbReference type="PANTHER" id="PTHR10555">
    <property type="entry name" value="SORTING NEXIN"/>
    <property type="match status" value="1"/>
</dbReference>
<evidence type="ECO:0000256" key="6">
    <source>
        <dbReference type="ARBA" id="ARBA00022490"/>
    </source>
</evidence>
<evidence type="ECO:0000256" key="10">
    <source>
        <dbReference type="ARBA" id="ARBA00023136"/>
    </source>
</evidence>
<reference evidence="13 14" key="1">
    <citation type="journal article" date="2023" name="BMC Biol.">
        <title>The compact genome of the sponge Oopsacas minuta (Hexactinellida) is lacking key metazoan core genes.</title>
        <authorList>
            <person name="Santini S."/>
            <person name="Schenkelaars Q."/>
            <person name="Jourda C."/>
            <person name="Duchesne M."/>
            <person name="Belahbib H."/>
            <person name="Rocher C."/>
            <person name="Selva M."/>
            <person name="Riesgo A."/>
            <person name="Vervoort M."/>
            <person name="Leys S.P."/>
            <person name="Kodjabachian L."/>
            <person name="Le Bivic A."/>
            <person name="Borchiellini C."/>
            <person name="Claverie J.M."/>
            <person name="Renard E."/>
        </authorList>
    </citation>
    <scope>NUCLEOTIDE SEQUENCE [LARGE SCALE GENOMIC DNA]</scope>
    <source>
        <strain evidence="13">SPO-2</strain>
    </source>
</reference>
<dbReference type="EMBL" id="JAKMXF010000365">
    <property type="protein sequence ID" value="KAI6646001.1"/>
    <property type="molecule type" value="Genomic_DNA"/>
</dbReference>
<dbReference type="GO" id="GO:0005829">
    <property type="term" value="C:cytosol"/>
    <property type="evidence" value="ECO:0007669"/>
    <property type="project" value="GOC"/>
</dbReference>
<protein>
    <submittedName>
        <fullName evidence="13">Sorting nexin-2</fullName>
    </submittedName>
</protein>
<dbReference type="FunFam" id="1.20.1270.60:FF:000022">
    <property type="entry name" value="Sorting nexin 3 protein"/>
    <property type="match status" value="1"/>
</dbReference>
<keyword evidence="7" id="KW-0597">Phosphoprotein</keyword>
<keyword evidence="5" id="KW-0813">Transport</keyword>
<keyword evidence="14" id="KW-1185">Reference proteome</keyword>
<dbReference type="GO" id="GO:0010008">
    <property type="term" value="C:endosome membrane"/>
    <property type="evidence" value="ECO:0007669"/>
    <property type="project" value="TreeGrafter"/>
</dbReference>
<dbReference type="Proteomes" id="UP001165289">
    <property type="component" value="Unassembled WGS sequence"/>
</dbReference>
<gene>
    <name evidence="13" type="ORF">LOD99_13254</name>
</gene>
<evidence type="ECO:0000259" key="12">
    <source>
        <dbReference type="PROSITE" id="PS50195"/>
    </source>
</evidence>
<feature type="domain" description="PX" evidence="12">
    <location>
        <begin position="16"/>
        <end position="146"/>
    </location>
</feature>
<keyword evidence="6" id="KW-0963">Cytoplasm</keyword>
<evidence type="ECO:0000256" key="4">
    <source>
        <dbReference type="ARBA" id="ARBA00010883"/>
    </source>
</evidence>
<sequence length="398" mass="46394">MGSKAEETYSKHIHRYNFKFIIEEPEKIGNGINAFLVYIVRYETNLPSFTQSQNSVRRRYSDFLKLFMDLSSRYARFGHIIPTAPEKSLQTLTKVKLGKNLEAINCEVFLEKRRGALERFLNRIGAHPVLCLDSGFKNFLEAEGDLPRTRETAMISKEGIRRMVKDVGDHFPKMGKRSTETDMWFEMKQTQFDNLEMQMKKLARAIDHLVLERQKLCDACFTFSKDLTVLGQVETKSEICVSIQALSDLEFKMGEFNQQQWKLEFLLLGELIKDYLGLISSIKKCFVERARIFKSWQRLQGALILSREKEGKFQVQGKPEKLIIIQAEITSISQQALENEDLYDRISENIAEEIENFESQKSVDFKATIKRYLQCLLDQQEQIVKCWQGFQPALLRMM</sequence>
<evidence type="ECO:0000256" key="1">
    <source>
        <dbReference type="ARBA" id="ARBA00004287"/>
    </source>
</evidence>
<dbReference type="GO" id="GO:0098796">
    <property type="term" value="C:membrane protein complex"/>
    <property type="evidence" value="ECO:0007669"/>
    <property type="project" value="UniProtKB-ARBA"/>
</dbReference>
<evidence type="ECO:0000256" key="8">
    <source>
        <dbReference type="ARBA" id="ARBA00022927"/>
    </source>
</evidence>
<accession>A0AAV7JBD3</accession>
<evidence type="ECO:0000256" key="5">
    <source>
        <dbReference type="ARBA" id="ARBA00022448"/>
    </source>
</evidence>
<dbReference type="InterPro" id="IPR027267">
    <property type="entry name" value="AH/BAR_dom_sf"/>
</dbReference>
<dbReference type="PROSITE" id="PS50195">
    <property type="entry name" value="PX"/>
    <property type="match status" value="1"/>
</dbReference>
<evidence type="ECO:0000256" key="9">
    <source>
        <dbReference type="ARBA" id="ARBA00023034"/>
    </source>
</evidence>
<dbReference type="Pfam" id="PF09325">
    <property type="entry name" value="Vps5"/>
    <property type="match status" value="1"/>
</dbReference>
<dbReference type="GO" id="GO:0034498">
    <property type="term" value="P:early endosome to Golgi transport"/>
    <property type="evidence" value="ECO:0007669"/>
    <property type="project" value="TreeGrafter"/>
</dbReference>
<dbReference type="SMART" id="SM00312">
    <property type="entry name" value="PX"/>
    <property type="match status" value="1"/>
</dbReference>
<dbReference type="Pfam" id="PF00787">
    <property type="entry name" value="PX"/>
    <property type="match status" value="1"/>
</dbReference>
<evidence type="ECO:0000313" key="13">
    <source>
        <dbReference type="EMBL" id="KAI6646001.1"/>
    </source>
</evidence>
<comment type="similarity">
    <text evidence="4">Belongs to the sorting nexin family.</text>
</comment>
<dbReference type="GO" id="GO:0005794">
    <property type="term" value="C:Golgi apparatus"/>
    <property type="evidence" value="ECO:0007669"/>
    <property type="project" value="UniProtKB-SubCell"/>
</dbReference>
<comment type="caution">
    <text evidence="13">The sequence shown here is derived from an EMBL/GenBank/DDBJ whole genome shotgun (WGS) entry which is preliminary data.</text>
</comment>
<comment type="subcellular location">
    <subcellularLocation>
        <location evidence="2">Cytoplasm</location>
    </subcellularLocation>
    <subcellularLocation>
        <location evidence="3">Golgi apparatus</location>
    </subcellularLocation>
    <subcellularLocation>
        <location evidence="1">Membrane</location>
        <topology evidence="1">Peripheral membrane protein</topology>
        <orientation evidence="1">Cytoplasmic side</orientation>
    </subcellularLocation>
</comment>
<keyword evidence="9" id="KW-0333">Golgi apparatus</keyword>
<keyword evidence="10" id="KW-0472">Membrane</keyword>
<dbReference type="InterPro" id="IPR036871">
    <property type="entry name" value="PX_dom_sf"/>
</dbReference>
<evidence type="ECO:0000256" key="3">
    <source>
        <dbReference type="ARBA" id="ARBA00004555"/>
    </source>
</evidence>
<keyword evidence="11" id="KW-0175">Coiled coil</keyword>
<keyword evidence="8" id="KW-0653">Protein transport</keyword>
<dbReference type="SUPFAM" id="SSF64268">
    <property type="entry name" value="PX domain"/>
    <property type="match status" value="1"/>
</dbReference>
<dbReference type="InterPro" id="IPR015404">
    <property type="entry name" value="Vps5_C"/>
</dbReference>
<dbReference type="AlphaFoldDB" id="A0AAV7JBD3"/>
<organism evidence="13 14">
    <name type="scientific">Oopsacas minuta</name>
    <dbReference type="NCBI Taxonomy" id="111878"/>
    <lineage>
        <taxon>Eukaryota</taxon>
        <taxon>Metazoa</taxon>
        <taxon>Porifera</taxon>
        <taxon>Hexactinellida</taxon>
        <taxon>Hexasterophora</taxon>
        <taxon>Lyssacinosida</taxon>
        <taxon>Leucopsacidae</taxon>
        <taxon>Oopsacas</taxon>
    </lineage>
</organism>
<dbReference type="Gene3D" id="1.20.1270.60">
    <property type="entry name" value="Arfaptin homology (AH) domain/BAR domain"/>
    <property type="match status" value="1"/>
</dbReference>
<dbReference type="InterPro" id="IPR001683">
    <property type="entry name" value="PX_dom"/>
</dbReference>
<proteinExistence type="inferred from homology"/>
<feature type="coiled-coil region" evidence="11">
    <location>
        <begin position="185"/>
        <end position="212"/>
    </location>
</feature>
<dbReference type="GO" id="GO:0035091">
    <property type="term" value="F:phosphatidylinositol binding"/>
    <property type="evidence" value="ECO:0007669"/>
    <property type="project" value="InterPro"/>
</dbReference>
<dbReference type="GO" id="GO:0015031">
    <property type="term" value="P:protein transport"/>
    <property type="evidence" value="ECO:0007669"/>
    <property type="project" value="UniProtKB-KW"/>
</dbReference>
<evidence type="ECO:0000256" key="7">
    <source>
        <dbReference type="ARBA" id="ARBA00022553"/>
    </source>
</evidence>
<evidence type="ECO:0000256" key="11">
    <source>
        <dbReference type="SAM" id="Coils"/>
    </source>
</evidence>
<dbReference type="Gene3D" id="3.30.1520.10">
    <property type="entry name" value="Phox-like domain"/>
    <property type="match status" value="1"/>
</dbReference>
<dbReference type="PANTHER" id="PTHR10555:SF170">
    <property type="entry name" value="FI18122P1"/>
    <property type="match status" value="1"/>
</dbReference>
<evidence type="ECO:0000256" key="2">
    <source>
        <dbReference type="ARBA" id="ARBA00004496"/>
    </source>
</evidence>